<sequence length="178" mass="19675">MKTTTPLFLAIVFGLLLSACAGSVDTDQEKITPIVTEVPTTPAEEDMLPEYSEVDWESEPEPQGKPAPDLDWVCGSVANTVAGHRETAYGQNSSRSDKDNMKNICRTRAEAKITEHNGLWPDYEYRDGGTPINPIWLLAQQITVAVAEEYNFHGINPSEMDGAEAKLLTDMIFNMLVQ</sequence>
<evidence type="ECO:0000256" key="1">
    <source>
        <dbReference type="SAM" id="SignalP"/>
    </source>
</evidence>
<organism evidence="2 3">
    <name type="scientific">candidate division WWE3 bacterium GW2011_GWA1_41_8</name>
    <dbReference type="NCBI Taxonomy" id="1619103"/>
    <lineage>
        <taxon>Bacteria</taxon>
        <taxon>Katanobacteria</taxon>
    </lineage>
</organism>
<evidence type="ECO:0000313" key="2">
    <source>
        <dbReference type="EMBL" id="KKS20622.1"/>
    </source>
</evidence>
<protein>
    <submittedName>
        <fullName evidence="2">Uncharacterized protein</fullName>
    </submittedName>
</protein>
<evidence type="ECO:0000313" key="3">
    <source>
        <dbReference type="Proteomes" id="UP000034920"/>
    </source>
</evidence>
<name>A0A0G0X8B1_UNCKA</name>
<dbReference type="Proteomes" id="UP000034920">
    <property type="component" value="Unassembled WGS sequence"/>
</dbReference>
<accession>A0A0G0X8B1</accession>
<reference evidence="2 3" key="1">
    <citation type="journal article" date="2015" name="Nature">
        <title>rRNA introns, odd ribosomes, and small enigmatic genomes across a large radiation of phyla.</title>
        <authorList>
            <person name="Brown C.T."/>
            <person name="Hug L.A."/>
            <person name="Thomas B.C."/>
            <person name="Sharon I."/>
            <person name="Castelle C.J."/>
            <person name="Singh A."/>
            <person name="Wilkins M.J."/>
            <person name="Williams K.H."/>
            <person name="Banfield J.F."/>
        </authorList>
    </citation>
    <scope>NUCLEOTIDE SEQUENCE [LARGE SCALE GENOMIC DNA]</scope>
</reference>
<keyword evidence="1" id="KW-0732">Signal</keyword>
<gene>
    <name evidence="2" type="ORF">UU80_C0048G0001</name>
</gene>
<proteinExistence type="predicted"/>
<feature type="chain" id="PRO_5002535142" evidence="1">
    <location>
        <begin position="22"/>
        <end position="178"/>
    </location>
</feature>
<dbReference type="PROSITE" id="PS51257">
    <property type="entry name" value="PROKAR_LIPOPROTEIN"/>
    <property type="match status" value="1"/>
</dbReference>
<feature type="signal peptide" evidence="1">
    <location>
        <begin position="1"/>
        <end position="21"/>
    </location>
</feature>
<comment type="caution">
    <text evidence="2">The sequence shown here is derived from an EMBL/GenBank/DDBJ whole genome shotgun (WGS) entry which is preliminary data.</text>
</comment>
<dbReference type="AlphaFoldDB" id="A0A0G0X8B1"/>
<dbReference type="EMBL" id="LCCA01000048">
    <property type="protein sequence ID" value="KKS20622.1"/>
    <property type="molecule type" value="Genomic_DNA"/>
</dbReference>